<proteinExistence type="predicted"/>
<accession>A0ABT3QYU1</accession>
<organism evidence="1 2">
    <name type="scientific">Roseibium salinum</name>
    <dbReference type="NCBI Taxonomy" id="1604349"/>
    <lineage>
        <taxon>Bacteria</taxon>
        <taxon>Pseudomonadati</taxon>
        <taxon>Pseudomonadota</taxon>
        <taxon>Alphaproteobacteria</taxon>
        <taxon>Hyphomicrobiales</taxon>
        <taxon>Stappiaceae</taxon>
        <taxon>Roseibium</taxon>
    </lineage>
</organism>
<evidence type="ECO:0000313" key="2">
    <source>
        <dbReference type="Proteomes" id="UP001300261"/>
    </source>
</evidence>
<dbReference type="Pfam" id="PF10025">
    <property type="entry name" value="DUF2267"/>
    <property type="match status" value="1"/>
</dbReference>
<name>A0ABT3QYU1_9HYPH</name>
<protein>
    <submittedName>
        <fullName evidence="1">DUF2267 domain-containing protein</fullName>
    </submittedName>
</protein>
<dbReference type="RefSeq" id="WP_265961818.1">
    <property type="nucleotide sequence ID" value="NZ_JAPEVI010000003.1"/>
</dbReference>
<gene>
    <name evidence="1" type="ORF">ON753_06815</name>
</gene>
<dbReference type="EMBL" id="JAPEVI010000003">
    <property type="protein sequence ID" value="MCX2722118.1"/>
    <property type="molecule type" value="Genomic_DNA"/>
</dbReference>
<dbReference type="Proteomes" id="UP001300261">
    <property type="component" value="Unassembled WGS sequence"/>
</dbReference>
<dbReference type="InterPro" id="IPR018727">
    <property type="entry name" value="DUF2267"/>
</dbReference>
<reference evidence="1 2" key="1">
    <citation type="journal article" date="2016" name="Int. J. Syst. Evol. Microbiol.">
        <title>Labrenzia salina sp. nov., isolated from the rhizosphere of the halophyte Arthrocnemum macrostachyum.</title>
        <authorList>
            <person name="Camacho M."/>
            <person name="Redondo-Gomez S."/>
            <person name="Rodriguez-Llorente I."/>
            <person name="Rohde M."/>
            <person name="Sproer C."/>
            <person name="Schumann P."/>
            <person name="Klenk H.P."/>
            <person name="Montero-Calasanz M.D.C."/>
        </authorList>
    </citation>
    <scope>NUCLEOTIDE SEQUENCE [LARGE SCALE GENOMIC DNA]</scope>
    <source>
        <strain evidence="1 2">DSM 29163</strain>
    </source>
</reference>
<dbReference type="InterPro" id="IPR038282">
    <property type="entry name" value="DUF2267_sf"/>
</dbReference>
<sequence>MTMPQTYFHASLDFDAFIADVRDTCMLQTHHQAYHTLRAVLHTFRDHLTTEQALAFAGVLPAVTRAIFVEDWQPSDLMPDPFPDRATLIREVQSVRRDHNLAPDSAIENVASALRRSSVDERELDRILATFPDAAAAYWKT</sequence>
<keyword evidence="2" id="KW-1185">Reference proteome</keyword>
<evidence type="ECO:0000313" key="1">
    <source>
        <dbReference type="EMBL" id="MCX2722118.1"/>
    </source>
</evidence>
<dbReference type="Gene3D" id="1.10.490.110">
    <property type="entry name" value="Uncharacterized conserved protein DUF2267"/>
    <property type="match status" value="1"/>
</dbReference>
<comment type="caution">
    <text evidence="1">The sequence shown here is derived from an EMBL/GenBank/DDBJ whole genome shotgun (WGS) entry which is preliminary data.</text>
</comment>